<dbReference type="Pfam" id="PF13204">
    <property type="entry name" value="Apiosidase"/>
    <property type="match status" value="1"/>
</dbReference>
<accession>A0A418MI35</accession>
<evidence type="ECO:0000313" key="3">
    <source>
        <dbReference type="Proteomes" id="UP000283523"/>
    </source>
</evidence>
<organism evidence="2 3">
    <name type="scientific">Fibrisoma montanum</name>
    <dbReference type="NCBI Taxonomy" id="2305895"/>
    <lineage>
        <taxon>Bacteria</taxon>
        <taxon>Pseudomonadati</taxon>
        <taxon>Bacteroidota</taxon>
        <taxon>Cytophagia</taxon>
        <taxon>Cytophagales</taxon>
        <taxon>Spirosomataceae</taxon>
        <taxon>Fibrisoma</taxon>
    </lineage>
</organism>
<protein>
    <submittedName>
        <fullName evidence="2">DUF4038 domain-containing protein</fullName>
    </submittedName>
</protein>
<dbReference type="AlphaFoldDB" id="A0A418MI35"/>
<dbReference type="Proteomes" id="UP000283523">
    <property type="component" value="Unassembled WGS sequence"/>
</dbReference>
<dbReference type="Gene3D" id="3.20.20.80">
    <property type="entry name" value="Glycosidases"/>
    <property type="match status" value="1"/>
</dbReference>
<name>A0A418MI35_9BACT</name>
<feature type="domain" description="Apiosidase-like catalytic" evidence="1">
    <location>
        <begin position="18"/>
        <end position="72"/>
    </location>
</feature>
<dbReference type="InterPro" id="IPR025277">
    <property type="entry name" value="Apiosidase-like_cat_dom"/>
</dbReference>
<keyword evidence="3" id="KW-1185">Reference proteome</keyword>
<comment type="caution">
    <text evidence="2">The sequence shown here is derived from an EMBL/GenBank/DDBJ whole genome shotgun (WGS) entry which is preliminary data.</text>
</comment>
<reference evidence="2 3" key="1">
    <citation type="submission" date="2018-08" db="EMBL/GenBank/DDBJ databases">
        <title>Fibrisoma montanum sp. nov., isolated from Danxia mountain soil.</title>
        <authorList>
            <person name="Huang Y."/>
        </authorList>
    </citation>
    <scope>NUCLEOTIDE SEQUENCE [LARGE SCALE GENOMIC DNA]</scope>
    <source>
        <strain evidence="2 3">HYT19</strain>
    </source>
</reference>
<dbReference type="EMBL" id="QXED01000001">
    <property type="protein sequence ID" value="RIV27082.1"/>
    <property type="molecule type" value="Genomic_DNA"/>
</dbReference>
<proteinExistence type="predicted"/>
<evidence type="ECO:0000313" key="2">
    <source>
        <dbReference type="EMBL" id="RIV27082.1"/>
    </source>
</evidence>
<gene>
    <name evidence="2" type="ORF">DYU11_01840</name>
</gene>
<dbReference type="OrthoDB" id="59486at2"/>
<evidence type="ECO:0000259" key="1">
    <source>
        <dbReference type="Pfam" id="PF13204"/>
    </source>
</evidence>
<sequence length="94" mass="10522">MVAILPTRAVNRSHEVYAKSGPAKARQMGQYLGRRFGTYNNIVWTIGGDNDPRTIRRELEALAEGLRATAYLPRFAPRIQARTCFSTRPGWASA</sequence>
<dbReference type="RefSeq" id="WP_119665935.1">
    <property type="nucleotide sequence ID" value="NZ_QXED01000001.1"/>
</dbReference>